<keyword evidence="1" id="KW-0479">Metal-binding</keyword>
<organism evidence="3 4">
    <name type="scientific">Rhipicephalus microplus</name>
    <name type="common">Cattle tick</name>
    <name type="synonym">Boophilus microplus</name>
    <dbReference type="NCBI Taxonomy" id="6941"/>
    <lineage>
        <taxon>Eukaryota</taxon>
        <taxon>Metazoa</taxon>
        <taxon>Ecdysozoa</taxon>
        <taxon>Arthropoda</taxon>
        <taxon>Chelicerata</taxon>
        <taxon>Arachnida</taxon>
        <taxon>Acari</taxon>
        <taxon>Parasitiformes</taxon>
        <taxon>Ixodida</taxon>
        <taxon>Ixodoidea</taxon>
        <taxon>Ixodidae</taxon>
        <taxon>Rhipicephalinae</taxon>
        <taxon>Rhipicephalus</taxon>
        <taxon>Boophilus</taxon>
    </lineage>
</organism>
<comment type="caution">
    <text evidence="3">The sequence shown here is derived from an EMBL/GenBank/DDBJ whole genome shotgun (WGS) entry which is preliminary data.</text>
</comment>
<feature type="domain" description="SWIM-type" evidence="2">
    <location>
        <begin position="10"/>
        <end position="54"/>
    </location>
</feature>
<evidence type="ECO:0000256" key="1">
    <source>
        <dbReference type="PROSITE-ProRule" id="PRU00325"/>
    </source>
</evidence>
<dbReference type="GO" id="GO:0008270">
    <property type="term" value="F:zinc ion binding"/>
    <property type="evidence" value="ECO:0007669"/>
    <property type="project" value="UniProtKB-KW"/>
</dbReference>
<evidence type="ECO:0000259" key="2">
    <source>
        <dbReference type="PROSITE" id="PS50966"/>
    </source>
</evidence>
<dbReference type="EMBL" id="JABSTU010000006">
    <property type="protein sequence ID" value="KAH8028668.1"/>
    <property type="molecule type" value="Genomic_DNA"/>
</dbReference>
<reference evidence="3" key="1">
    <citation type="journal article" date="2020" name="Cell">
        <title>Large-Scale Comparative Analyses of Tick Genomes Elucidate Their Genetic Diversity and Vector Capacities.</title>
        <authorList>
            <consortium name="Tick Genome and Microbiome Consortium (TIGMIC)"/>
            <person name="Jia N."/>
            <person name="Wang J."/>
            <person name="Shi W."/>
            <person name="Du L."/>
            <person name="Sun Y."/>
            <person name="Zhan W."/>
            <person name="Jiang J.F."/>
            <person name="Wang Q."/>
            <person name="Zhang B."/>
            <person name="Ji P."/>
            <person name="Bell-Sakyi L."/>
            <person name="Cui X.M."/>
            <person name="Yuan T.T."/>
            <person name="Jiang B.G."/>
            <person name="Yang W.F."/>
            <person name="Lam T.T."/>
            <person name="Chang Q.C."/>
            <person name="Ding S.J."/>
            <person name="Wang X.J."/>
            <person name="Zhu J.G."/>
            <person name="Ruan X.D."/>
            <person name="Zhao L."/>
            <person name="Wei J.T."/>
            <person name="Ye R.Z."/>
            <person name="Que T.C."/>
            <person name="Du C.H."/>
            <person name="Zhou Y.H."/>
            <person name="Cheng J.X."/>
            <person name="Dai P.F."/>
            <person name="Guo W.B."/>
            <person name="Han X.H."/>
            <person name="Huang E.J."/>
            <person name="Li L.F."/>
            <person name="Wei W."/>
            <person name="Gao Y.C."/>
            <person name="Liu J.Z."/>
            <person name="Shao H.Z."/>
            <person name="Wang X."/>
            <person name="Wang C.C."/>
            <person name="Yang T.C."/>
            <person name="Huo Q.B."/>
            <person name="Li W."/>
            <person name="Chen H.Y."/>
            <person name="Chen S.E."/>
            <person name="Zhou L.G."/>
            <person name="Ni X.B."/>
            <person name="Tian J.H."/>
            <person name="Sheng Y."/>
            <person name="Liu T."/>
            <person name="Pan Y.S."/>
            <person name="Xia L.Y."/>
            <person name="Li J."/>
            <person name="Zhao F."/>
            <person name="Cao W.C."/>
        </authorList>
    </citation>
    <scope>NUCLEOTIDE SEQUENCE</scope>
    <source>
        <strain evidence="3">Rmic-2018</strain>
    </source>
</reference>
<proteinExistence type="predicted"/>
<protein>
    <recommendedName>
        <fullName evidence="2">SWIM-type domain-containing protein</fullName>
    </recommendedName>
</protein>
<evidence type="ECO:0000313" key="4">
    <source>
        <dbReference type="Proteomes" id="UP000821866"/>
    </source>
</evidence>
<keyword evidence="4" id="KW-1185">Reference proteome</keyword>
<keyword evidence="1" id="KW-0862">Zinc</keyword>
<sequence>MKELPVEGVFMVHSERSDDNLHTVDFTKPSCTCPDFRKHKCPCKHFCVVFKYSDRWGFSLFRRVTSIDRKLLLKAVRNPKQVPRFPLSISPALLKCLHRILVQQHQTLRCHRSRWTLPHYGLVAAGFPASSAASLFPPQQFLIEAGAALAAVPTPYLTCYYHDPPCRCRRLPTPASFLPRPRSFLSCPFLCLASCNALSSPAPNRKSRGTRLK</sequence>
<dbReference type="PROSITE" id="PS50966">
    <property type="entry name" value="ZF_SWIM"/>
    <property type="match status" value="1"/>
</dbReference>
<reference evidence="3" key="2">
    <citation type="submission" date="2021-09" db="EMBL/GenBank/DDBJ databases">
        <authorList>
            <person name="Jia N."/>
            <person name="Wang J."/>
            <person name="Shi W."/>
            <person name="Du L."/>
            <person name="Sun Y."/>
            <person name="Zhan W."/>
            <person name="Jiang J."/>
            <person name="Wang Q."/>
            <person name="Zhang B."/>
            <person name="Ji P."/>
            <person name="Sakyi L.B."/>
            <person name="Cui X."/>
            <person name="Yuan T."/>
            <person name="Jiang B."/>
            <person name="Yang W."/>
            <person name="Lam T.T.-Y."/>
            <person name="Chang Q."/>
            <person name="Ding S."/>
            <person name="Wang X."/>
            <person name="Zhu J."/>
            <person name="Ruan X."/>
            <person name="Zhao L."/>
            <person name="Wei J."/>
            <person name="Que T."/>
            <person name="Du C."/>
            <person name="Cheng J."/>
            <person name="Dai P."/>
            <person name="Han X."/>
            <person name="Huang E."/>
            <person name="Gao Y."/>
            <person name="Liu J."/>
            <person name="Shao H."/>
            <person name="Ye R."/>
            <person name="Li L."/>
            <person name="Wei W."/>
            <person name="Wang X."/>
            <person name="Wang C."/>
            <person name="Huo Q."/>
            <person name="Li W."/>
            <person name="Guo W."/>
            <person name="Chen H."/>
            <person name="Chen S."/>
            <person name="Zhou L."/>
            <person name="Zhou L."/>
            <person name="Ni X."/>
            <person name="Tian J."/>
            <person name="Zhou Y."/>
            <person name="Sheng Y."/>
            <person name="Liu T."/>
            <person name="Pan Y."/>
            <person name="Xia L."/>
            <person name="Li J."/>
            <person name="Zhao F."/>
            <person name="Cao W."/>
        </authorList>
    </citation>
    <scope>NUCLEOTIDE SEQUENCE</scope>
    <source>
        <strain evidence="3">Rmic-2018</strain>
        <tissue evidence="3">Larvae</tissue>
    </source>
</reference>
<accession>A0A9J6E2U8</accession>
<evidence type="ECO:0000313" key="3">
    <source>
        <dbReference type="EMBL" id="KAH8028668.1"/>
    </source>
</evidence>
<dbReference type="AlphaFoldDB" id="A0A9J6E2U8"/>
<name>A0A9J6E2U8_RHIMP</name>
<dbReference type="InterPro" id="IPR007527">
    <property type="entry name" value="Znf_SWIM"/>
</dbReference>
<keyword evidence="1" id="KW-0863">Zinc-finger</keyword>
<dbReference type="Proteomes" id="UP000821866">
    <property type="component" value="Chromosome 4"/>
</dbReference>
<gene>
    <name evidence="3" type="ORF">HPB51_018071</name>
</gene>